<proteinExistence type="predicted"/>
<keyword evidence="2" id="KW-1185">Reference proteome</keyword>
<evidence type="ECO:0000313" key="1">
    <source>
        <dbReference type="EMBL" id="GFY33978.1"/>
    </source>
</evidence>
<gene>
    <name evidence="1" type="ORF">TNCV_4596861</name>
</gene>
<dbReference type="AlphaFoldDB" id="A0A8X7BJY9"/>
<dbReference type="Proteomes" id="UP000887159">
    <property type="component" value="Unassembled WGS sequence"/>
</dbReference>
<reference evidence="1" key="1">
    <citation type="submission" date="2020-08" db="EMBL/GenBank/DDBJ databases">
        <title>Multicomponent nature underlies the extraordinary mechanical properties of spider dragline silk.</title>
        <authorList>
            <person name="Kono N."/>
            <person name="Nakamura H."/>
            <person name="Mori M."/>
            <person name="Yoshida Y."/>
            <person name="Ohtoshi R."/>
            <person name="Malay A.D."/>
            <person name="Moran D.A.P."/>
            <person name="Tomita M."/>
            <person name="Numata K."/>
            <person name="Arakawa K."/>
        </authorList>
    </citation>
    <scope>NUCLEOTIDE SEQUENCE</scope>
</reference>
<organism evidence="1 2">
    <name type="scientific">Trichonephila clavipes</name>
    <name type="common">Golden silk orbweaver</name>
    <name type="synonym">Nephila clavipes</name>
    <dbReference type="NCBI Taxonomy" id="2585209"/>
    <lineage>
        <taxon>Eukaryota</taxon>
        <taxon>Metazoa</taxon>
        <taxon>Ecdysozoa</taxon>
        <taxon>Arthropoda</taxon>
        <taxon>Chelicerata</taxon>
        <taxon>Arachnida</taxon>
        <taxon>Araneae</taxon>
        <taxon>Araneomorphae</taxon>
        <taxon>Entelegynae</taxon>
        <taxon>Araneoidea</taxon>
        <taxon>Nephilidae</taxon>
        <taxon>Trichonephila</taxon>
    </lineage>
</organism>
<sequence>MGGINLAQWSVVSRYQALRKGSATYGTQYNSEWHSALLNKFVNIRMDGCWTATAGSDVVQSGRPIFDDFFHHLWPYIGNNMANVVFQMVKRLWLIRIDQ</sequence>
<accession>A0A8X7BJY9</accession>
<comment type="caution">
    <text evidence="1">The sequence shown here is derived from an EMBL/GenBank/DDBJ whole genome shotgun (WGS) entry which is preliminary data.</text>
</comment>
<name>A0A8X7BJY9_TRICX</name>
<evidence type="ECO:0000313" key="2">
    <source>
        <dbReference type="Proteomes" id="UP000887159"/>
    </source>
</evidence>
<protein>
    <submittedName>
        <fullName evidence="1">Uncharacterized protein</fullName>
    </submittedName>
</protein>
<dbReference type="EMBL" id="BMAU01021418">
    <property type="protein sequence ID" value="GFY33978.1"/>
    <property type="molecule type" value="Genomic_DNA"/>
</dbReference>